<evidence type="ECO:0000313" key="3">
    <source>
        <dbReference type="Proteomes" id="UP001497497"/>
    </source>
</evidence>
<dbReference type="Gene3D" id="1.20.58.1120">
    <property type="match status" value="1"/>
</dbReference>
<proteinExistence type="predicted"/>
<name>A0AAV2I5R7_LYMST</name>
<gene>
    <name evidence="2" type="ORF">GSLYS_00015655001</name>
</gene>
<feature type="domain" description="Dynein heavy chain hydrolytic ATP-binding dynein motor region" evidence="1">
    <location>
        <begin position="34"/>
        <end position="87"/>
    </location>
</feature>
<dbReference type="GO" id="GO:0097729">
    <property type="term" value="C:9+2 motile cilium"/>
    <property type="evidence" value="ECO:0007669"/>
    <property type="project" value="TreeGrafter"/>
</dbReference>
<dbReference type="Gene3D" id="3.40.50.300">
    <property type="entry name" value="P-loop containing nucleotide triphosphate hydrolases"/>
    <property type="match status" value="1"/>
</dbReference>
<dbReference type="GO" id="GO:0060294">
    <property type="term" value="P:cilium movement involved in cell motility"/>
    <property type="evidence" value="ECO:0007669"/>
    <property type="project" value="TreeGrafter"/>
</dbReference>
<feature type="non-terminal residue" evidence="2">
    <location>
        <position position="87"/>
    </location>
</feature>
<dbReference type="PANTHER" id="PTHR10676:SF359">
    <property type="entry name" value="DYNEIN HEAVY CHAIN DOMAIN-CONTAINING PROTEIN 1"/>
    <property type="match status" value="1"/>
</dbReference>
<dbReference type="GO" id="GO:0036156">
    <property type="term" value="C:inner dynein arm"/>
    <property type="evidence" value="ECO:0007669"/>
    <property type="project" value="TreeGrafter"/>
</dbReference>
<dbReference type="InterPro" id="IPR035699">
    <property type="entry name" value="AAA_6"/>
</dbReference>
<dbReference type="EMBL" id="CAXITT010000467">
    <property type="protein sequence ID" value="CAL1542049.1"/>
    <property type="molecule type" value="Genomic_DNA"/>
</dbReference>
<dbReference type="InterPro" id="IPR027417">
    <property type="entry name" value="P-loop_NTPase"/>
</dbReference>
<dbReference type="GO" id="GO:0008569">
    <property type="term" value="F:minus-end-directed microtubule motor activity"/>
    <property type="evidence" value="ECO:0007669"/>
    <property type="project" value="TreeGrafter"/>
</dbReference>
<dbReference type="GO" id="GO:0051959">
    <property type="term" value="F:dynein light intermediate chain binding"/>
    <property type="evidence" value="ECO:0007669"/>
    <property type="project" value="InterPro"/>
</dbReference>
<comment type="caution">
    <text evidence="2">The sequence shown here is derived from an EMBL/GenBank/DDBJ whole genome shotgun (WGS) entry which is preliminary data.</text>
</comment>
<protein>
    <recommendedName>
        <fullName evidence="1">Dynein heavy chain hydrolytic ATP-binding dynein motor region domain-containing protein</fullName>
    </recommendedName>
</protein>
<dbReference type="PANTHER" id="PTHR10676">
    <property type="entry name" value="DYNEIN HEAVY CHAIN FAMILY PROTEIN"/>
    <property type="match status" value="1"/>
</dbReference>
<dbReference type="GO" id="GO:0045505">
    <property type="term" value="F:dynein intermediate chain binding"/>
    <property type="evidence" value="ECO:0007669"/>
    <property type="project" value="InterPro"/>
</dbReference>
<evidence type="ECO:0000259" key="1">
    <source>
        <dbReference type="Pfam" id="PF12774"/>
    </source>
</evidence>
<organism evidence="2 3">
    <name type="scientific">Lymnaea stagnalis</name>
    <name type="common">Great pond snail</name>
    <name type="synonym">Helix stagnalis</name>
    <dbReference type="NCBI Taxonomy" id="6523"/>
    <lineage>
        <taxon>Eukaryota</taxon>
        <taxon>Metazoa</taxon>
        <taxon>Spiralia</taxon>
        <taxon>Lophotrochozoa</taxon>
        <taxon>Mollusca</taxon>
        <taxon>Gastropoda</taxon>
        <taxon>Heterobranchia</taxon>
        <taxon>Euthyneura</taxon>
        <taxon>Panpulmonata</taxon>
        <taxon>Hygrophila</taxon>
        <taxon>Lymnaeoidea</taxon>
        <taxon>Lymnaeidae</taxon>
        <taxon>Lymnaea</taxon>
    </lineage>
</organism>
<accession>A0AAV2I5R7</accession>
<keyword evidence="3" id="KW-1185">Reference proteome</keyword>
<dbReference type="InterPro" id="IPR026983">
    <property type="entry name" value="DHC"/>
</dbReference>
<dbReference type="Pfam" id="PF12774">
    <property type="entry name" value="AAA_6"/>
    <property type="match status" value="1"/>
</dbReference>
<reference evidence="2 3" key="1">
    <citation type="submission" date="2024-04" db="EMBL/GenBank/DDBJ databases">
        <authorList>
            <consortium name="Genoscope - CEA"/>
            <person name="William W."/>
        </authorList>
    </citation>
    <scope>NUCLEOTIDE SEQUENCE [LARGE SCALE GENOMIC DNA]</scope>
</reference>
<dbReference type="Proteomes" id="UP001497497">
    <property type="component" value="Unassembled WGS sequence"/>
</dbReference>
<sequence length="87" mass="9614">GPEAPKLTRTQTTVSNDYQFSTCYVQQLGHVFTYDYEYLGPCAHLVVTPLTERAFLTMGHALKTFQCGTLIGPNGSGKTETIRELAK</sequence>
<dbReference type="AlphaFoldDB" id="A0AAV2I5R7"/>
<dbReference type="GO" id="GO:0005524">
    <property type="term" value="F:ATP binding"/>
    <property type="evidence" value="ECO:0007669"/>
    <property type="project" value="InterPro"/>
</dbReference>
<evidence type="ECO:0000313" key="2">
    <source>
        <dbReference type="EMBL" id="CAL1542049.1"/>
    </source>
</evidence>
<feature type="non-terminal residue" evidence="2">
    <location>
        <position position="1"/>
    </location>
</feature>